<keyword evidence="10" id="KW-0460">Magnesium</keyword>
<evidence type="ECO:0000256" key="4">
    <source>
        <dbReference type="ARBA" id="ARBA00013263"/>
    </source>
</evidence>
<evidence type="ECO:0000256" key="14">
    <source>
        <dbReference type="PROSITE-ProRule" id="PRU00409"/>
    </source>
</evidence>
<comment type="catalytic activity">
    <reaction evidence="13 15">
        <text>N(6)-biotinyl-L-lysyl-[protein] + hydrogencarbonate + ATP = N(6)-carboxybiotinyl-L-lysyl-[protein] + ADP + phosphate + H(+)</text>
        <dbReference type="Rhea" id="RHEA:13501"/>
        <dbReference type="Rhea" id="RHEA-COMP:10505"/>
        <dbReference type="Rhea" id="RHEA-COMP:10506"/>
        <dbReference type="ChEBI" id="CHEBI:15378"/>
        <dbReference type="ChEBI" id="CHEBI:17544"/>
        <dbReference type="ChEBI" id="CHEBI:30616"/>
        <dbReference type="ChEBI" id="CHEBI:43474"/>
        <dbReference type="ChEBI" id="CHEBI:83144"/>
        <dbReference type="ChEBI" id="CHEBI:83145"/>
        <dbReference type="ChEBI" id="CHEBI:456216"/>
        <dbReference type="EC" id="6.3.4.14"/>
    </reaction>
</comment>
<evidence type="ECO:0000256" key="2">
    <source>
        <dbReference type="ARBA" id="ARBA00004956"/>
    </source>
</evidence>
<evidence type="ECO:0000256" key="13">
    <source>
        <dbReference type="ARBA" id="ARBA00048600"/>
    </source>
</evidence>
<evidence type="ECO:0000256" key="5">
    <source>
        <dbReference type="ARBA" id="ARBA00017242"/>
    </source>
</evidence>
<dbReference type="NCBIfam" id="NF006367">
    <property type="entry name" value="PRK08591.1"/>
    <property type="match status" value="1"/>
</dbReference>
<dbReference type="InterPro" id="IPR005479">
    <property type="entry name" value="CPAse_ATP-bd"/>
</dbReference>
<dbReference type="PROSITE" id="PS50975">
    <property type="entry name" value="ATP_GRASP"/>
    <property type="match status" value="1"/>
</dbReference>
<dbReference type="FunFam" id="3.30.1490.20:FF:000018">
    <property type="entry name" value="Biotin carboxylase"/>
    <property type="match status" value="1"/>
</dbReference>
<accession>U4VK58</accession>
<evidence type="ECO:0000256" key="6">
    <source>
        <dbReference type="ARBA" id="ARBA00022598"/>
    </source>
</evidence>
<dbReference type="NCBIfam" id="TIGR00514">
    <property type="entry name" value="accC"/>
    <property type="match status" value="1"/>
</dbReference>
<keyword evidence="9 14" id="KW-0067">ATP-binding</keyword>
<evidence type="ECO:0000259" key="16">
    <source>
        <dbReference type="PROSITE" id="PS50975"/>
    </source>
</evidence>
<evidence type="ECO:0000256" key="11">
    <source>
        <dbReference type="ARBA" id="ARBA00023267"/>
    </source>
</evidence>
<dbReference type="Pfam" id="PF00289">
    <property type="entry name" value="Biotin_carb_N"/>
    <property type="match status" value="1"/>
</dbReference>
<dbReference type="InterPro" id="IPR004549">
    <property type="entry name" value="Acetyl_CoA_COase_biotin_COase"/>
</dbReference>
<organism evidence="18 19">
    <name type="scientific">Brucella intermedia 229E</name>
    <dbReference type="NCBI Taxonomy" id="1337887"/>
    <lineage>
        <taxon>Bacteria</taxon>
        <taxon>Pseudomonadati</taxon>
        <taxon>Pseudomonadota</taxon>
        <taxon>Alphaproteobacteria</taxon>
        <taxon>Hyphomicrobiales</taxon>
        <taxon>Brucellaceae</taxon>
        <taxon>Brucella/Ochrobactrum group</taxon>
        <taxon>Brucella</taxon>
    </lineage>
</organism>
<dbReference type="SUPFAM" id="SSF51246">
    <property type="entry name" value="Rudiment single hybrid motif"/>
    <property type="match status" value="1"/>
</dbReference>
<dbReference type="InterPro" id="IPR011761">
    <property type="entry name" value="ATP-grasp"/>
</dbReference>
<keyword evidence="6 15" id="KW-0436">Ligase</keyword>
<dbReference type="GO" id="GO:0004075">
    <property type="term" value="F:biotin carboxylase activity"/>
    <property type="evidence" value="ECO:0007669"/>
    <property type="project" value="UniProtKB-EC"/>
</dbReference>
<evidence type="ECO:0000256" key="10">
    <source>
        <dbReference type="ARBA" id="ARBA00022842"/>
    </source>
</evidence>
<dbReference type="PATRIC" id="fig|1337887.3.peg.719"/>
<dbReference type="PANTHER" id="PTHR48095">
    <property type="entry name" value="PYRUVATE CARBOXYLASE SUBUNIT A"/>
    <property type="match status" value="1"/>
</dbReference>
<dbReference type="PROSITE" id="PS50979">
    <property type="entry name" value="BC"/>
    <property type="match status" value="1"/>
</dbReference>
<dbReference type="InterPro" id="IPR005481">
    <property type="entry name" value="BC-like_N"/>
</dbReference>
<dbReference type="GO" id="GO:2001295">
    <property type="term" value="P:malonyl-CoA biosynthetic process"/>
    <property type="evidence" value="ECO:0007669"/>
    <property type="project" value="UniProtKB-UniPathway"/>
</dbReference>
<evidence type="ECO:0000256" key="1">
    <source>
        <dbReference type="ARBA" id="ARBA00003761"/>
    </source>
</evidence>
<gene>
    <name evidence="18" type="ORF">Q644_12535</name>
</gene>
<evidence type="ECO:0000256" key="3">
    <source>
        <dbReference type="ARBA" id="ARBA00011750"/>
    </source>
</evidence>
<dbReference type="GO" id="GO:0006633">
    <property type="term" value="P:fatty acid biosynthetic process"/>
    <property type="evidence" value="ECO:0007669"/>
    <property type="project" value="UniProtKB-KW"/>
</dbReference>
<evidence type="ECO:0000313" key="18">
    <source>
        <dbReference type="EMBL" id="ERM03201.1"/>
    </source>
</evidence>
<dbReference type="InterPro" id="IPR011764">
    <property type="entry name" value="Biotin_carboxylation_dom"/>
</dbReference>
<dbReference type="GO" id="GO:0046872">
    <property type="term" value="F:metal ion binding"/>
    <property type="evidence" value="ECO:0007669"/>
    <property type="project" value="UniProtKB-KW"/>
</dbReference>
<dbReference type="InterPro" id="IPR016185">
    <property type="entry name" value="PreATP-grasp_dom_sf"/>
</dbReference>
<sequence length="460" mass="49981">MNGQQSAMFQKILIANRGEIALRVLRACKELGIKTVAVHSTADADAMHVRLADESVCIGPPPSRDSYLNIHQIVAACEITGADAIHPGYGFLSENAKFAEILEAHGITFIGPPTASHIRIMGDKIEAKRTAKRLGIPVVPGSDGGVTDDVEAARIAKEIGYPVIIKASAGGGGRGMKVARSEEDLSIALATARSEAGAAFGDDAVYIEKYLEKPRHIEVQVMGDGAGNAIHLGERDCSLQRRHQKVWEEANSPALNAEARDKIGMVCANACAELGYRGAGTIEFLYEDGEFYFIEMNTRLQVEHPITEAITGIDLVHEQIRVAAGLGLSVKQKDIRFSGHAIECRINAEDPLTFAPSPGLITHYHTPGGLGIRVDSGVYSGYRIPPYYDSLIGKLIVHGRNRVECMMRLRRALDEFVVDGVKTTLPLFQDLIANQDIANGDYDIHWLEKYLAKKTKSESA</sequence>
<reference evidence="18 19" key="1">
    <citation type="journal article" date="2014" name="FEMS Microbiol. Lett.">
        <title>Genome sequencing analysis reveals virulence-related gene content of Ochrobactrum intermedium strain 229E, a urease-positive strain isolated from the human gastric niche.</title>
        <authorList>
            <person name="Kulkarni G.J."/>
            <person name="Shetty S."/>
            <person name="Dharne M.S."/>
            <person name="Shouche Y.S."/>
        </authorList>
    </citation>
    <scope>NUCLEOTIDE SEQUENCE [LARGE SCALE GENOMIC DNA]</scope>
    <source>
        <strain evidence="18 19">229E</strain>
    </source>
</reference>
<name>U4VK58_9HYPH</name>
<keyword evidence="15" id="KW-0275">Fatty acid biosynthesis</keyword>
<dbReference type="SMART" id="SM00878">
    <property type="entry name" value="Biotin_carb_C"/>
    <property type="match status" value="1"/>
</dbReference>
<dbReference type="SUPFAM" id="SSF56059">
    <property type="entry name" value="Glutathione synthetase ATP-binding domain-like"/>
    <property type="match status" value="1"/>
</dbReference>
<dbReference type="FunFam" id="3.40.50.20:FF:000010">
    <property type="entry name" value="Propionyl-CoA carboxylase subunit alpha"/>
    <property type="match status" value="1"/>
</dbReference>
<dbReference type="PANTHER" id="PTHR48095:SF2">
    <property type="entry name" value="BIOTIN CARBOXYLASE, CHLOROPLASTIC"/>
    <property type="match status" value="1"/>
</dbReference>
<dbReference type="Pfam" id="PF02786">
    <property type="entry name" value="CPSase_L_D2"/>
    <property type="match status" value="1"/>
</dbReference>
<dbReference type="EC" id="6.3.4.14" evidence="4 15"/>
<keyword evidence="15" id="KW-0276">Fatty acid metabolism</keyword>
<keyword evidence="11 15" id="KW-0092">Biotin</keyword>
<dbReference type="InterPro" id="IPR005482">
    <property type="entry name" value="Biotin_COase_C"/>
</dbReference>
<evidence type="ECO:0000256" key="7">
    <source>
        <dbReference type="ARBA" id="ARBA00022723"/>
    </source>
</evidence>
<comment type="subunit">
    <text evidence="3 15">Acetyl-CoA carboxylase is a heterohexamer of biotin carboxyl carrier protein, biotin carboxylase and the two subunits of carboxyl transferase in a 2:2 complex.</text>
</comment>
<comment type="pathway">
    <text evidence="2 15">Lipid metabolism; malonyl-CoA biosynthesis; malonyl-CoA from acetyl-CoA: step 1/1.</text>
</comment>
<dbReference type="SUPFAM" id="SSF52440">
    <property type="entry name" value="PreATP-grasp domain"/>
    <property type="match status" value="1"/>
</dbReference>
<comment type="function">
    <text evidence="1 15">This protein is a component of the acetyl coenzyme A carboxylase complex; first, biotin carboxylase catalyzes the carboxylation of the carrier protein and then the transcarboxylase transfers the carboxyl group to form malonyl-CoA.</text>
</comment>
<dbReference type="Proteomes" id="UP000016842">
    <property type="component" value="Unassembled WGS sequence"/>
</dbReference>
<feature type="domain" description="Biotin carboxylation" evidence="17">
    <location>
        <begin position="8"/>
        <end position="452"/>
    </location>
</feature>
<feature type="domain" description="ATP-grasp" evidence="16">
    <location>
        <begin position="128"/>
        <end position="324"/>
    </location>
</feature>
<evidence type="ECO:0000256" key="9">
    <source>
        <dbReference type="ARBA" id="ARBA00022840"/>
    </source>
</evidence>
<keyword evidence="15" id="KW-0443">Lipid metabolism</keyword>
<evidence type="ECO:0000256" key="12">
    <source>
        <dbReference type="ARBA" id="ARBA00033786"/>
    </source>
</evidence>
<evidence type="ECO:0000259" key="17">
    <source>
        <dbReference type="PROSITE" id="PS50979"/>
    </source>
</evidence>
<dbReference type="Pfam" id="PF02785">
    <property type="entry name" value="Biotin_carb_C"/>
    <property type="match status" value="1"/>
</dbReference>
<proteinExistence type="predicted"/>
<protein>
    <recommendedName>
        <fullName evidence="5 15">Biotin carboxylase</fullName>
        <ecNumber evidence="4 15">6.3.4.14</ecNumber>
    </recommendedName>
    <alternativeName>
        <fullName evidence="12 15">Acetyl-coenzyme A carboxylase biotin carboxylase subunit A</fullName>
    </alternativeName>
</protein>
<dbReference type="PROSITE" id="PS00867">
    <property type="entry name" value="CPSASE_2"/>
    <property type="match status" value="1"/>
</dbReference>
<comment type="caution">
    <text evidence="18">The sequence shown here is derived from an EMBL/GenBank/DDBJ whole genome shotgun (WGS) entry which is preliminary data.</text>
</comment>
<evidence type="ECO:0000256" key="15">
    <source>
        <dbReference type="RuleBase" id="RU365063"/>
    </source>
</evidence>
<dbReference type="InterPro" id="IPR051602">
    <property type="entry name" value="ACC_Biotin_Carboxylase"/>
</dbReference>
<dbReference type="PROSITE" id="PS00866">
    <property type="entry name" value="CPSASE_1"/>
    <property type="match status" value="1"/>
</dbReference>
<keyword evidence="7" id="KW-0479">Metal-binding</keyword>
<evidence type="ECO:0000313" key="19">
    <source>
        <dbReference type="Proteomes" id="UP000016842"/>
    </source>
</evidence>
<keyword evidence="8 14" id="KW-0547">Nucleotide-binding</keyword>
<evidence type="ECO:0000256" key="8">
    <source>
        <dbReference type="ARBA" id="ARBA00022741"/>
    </source>
</evidence>
<dbReference type="InterPro" id="IPR011054">
    <property type="entry name" value="Rudment_hybrid_motif"/>
</dbReference>
<keyword evidence="15" id="KW-0444">Lipid biosynthesis</keyword>
<dbReference type="GO" id="GO:0005524">
    <property type="term" value="F:ATP binding"/>
    <property type="evidence" value="ECO:0007669"/>
    <property type="project" value="UniProtKB-UniRule"/>
</dbReference>
<dbReference type="Gene3D" id="3.30.470.20">
    <property type="entry name" value="ATP-grasp fold, B domain"/>
    <property type="match status" value="1"/>
</dbReference>
<dbReference type="EMBL" id="ASXJ01000033">
    <property type="protein sequence ID" value="ERM03201.1"/>
    <property type="molecule type" value="Genomic_DNA"/>
</dbReference>
<dbReference type="UniPathway" id="UPA00655">
    <property type="reaction ID" value="UER00711"/>
</dbReference>
<dbReference type="AlphaFoldDB" id="U4VK58"/>